<keyword evidence="4" id="KW-0808">Transferase</keyword>
<evidence type="ECO:0000256" key="1">
    <source>
        <dbReference type="ARBA" id="ARBA00000085"/>
    </source>
</evidence>
<dbReference type="Pfam" id="PF02518">
    <property type="entry name" value="HATPase_c"/>
    <property type="match status" value="1"/>
</dbReference>
<keyword evidence="6" id="KW-0902">Two-component regulatory system</keyword>
<dbReference type="PANTHER" id="PTHR43711">
    <property type="entry name" value="TWO-COMPONENT HISTIDINE KINASE"/>
    <property type="match status" value="1"/>
</dbReference>
<dbReference type="PROSITE" id="PS50109">
    <property type="entry name" value="HIS_KIN"/>
    <property type="match status" value="1"/>
</dbReference>
<dbReference type="SMART" id="SM00387">
    <property type="entry name" value="HATPase_c"/>
    <property type="match status" value="1"/>
</dbReference>
<reference evidence="9 10" key="1">
    <citation type="submission" date="2018-06" db="EMBL/GenBank/DDBJ databases">
        <title>Halonotius sp. F13-13 a new haloarchaeeon isolated from a solar saltern from Isla Cristina, Huelva, Spain.</title>
        <authorList>
            <person name="Duran-Viseras A."/>
            <person name="Sanchez-Porro C."/>
            <person name="Ventosa A."/>
        </authorList>
    </citation>
    <scope>NUCLEOTIDE SEQUENCE [LARGE SCALE GENOMIC DNA]</scope>
    <source>
        <strain evidence="9 10">CECT 7525</strain>
    </source>
</reference>
<evidence type="ECO:0000256" key="4">
    <source>
        <dbReference type="ARBA" id="ARBA00022679"/>
    </source>
</evidence>
<dbReference type="CDD" id="cd00075">
    <property type="entry name" value="HATPase"/>
    <property type="match status" value="1"/>
</dbReference>
<dbReference type="GO" id="GO:0000155">
    <property type="term" value="F:phosphorelay sensor kinase activity"/>
    <property type="evidence" value="ECO:0007669"/>
    <property type="project" value="InterPro"/>
</dbReference>
<dbReference type="PANTHER" id="PTHR43711:SF1">
    <property type="entry name" value="HISTIDINE KINASE 1"/>
    <property type="match status" value="1"/>
</dbReference>
<dbReference type="CDD" id="cd00130">
    <property type="entry name" value="PAS"/>
    <property type="match status" value="1"/>
</dbReference>
<dbReference type="InterPro" id="IPR035965">
    <property type="entry name" value="PAS-like_dom_sf"/>
</dbReference>
<feature type="domain" description="PAS" evidence="8">
    <location>
        <begin position="37"/>
        <end position="91"/>
    </location>
</feature>
<dbReference type="SUPFAM" id="SSF55785">
    <property type="entry name" value="PYP-like sensor domain (PAS domain)"/>
    <property type="match status" value="1"/>
</dbReference>
<comment type="catalytic activity">
    <reaction evidence="1">
        <text>ATP + protein L-histidine = ADP + protein N-phospho-L-histidine.</text>
        <dbReference type="EC" id="2.7.13.3"/>
    </reaction>
</comment>
<organism evidence="9 10">
    <name type="scientific">Halonotius pteroides</name>
    <dbReference type="NCBI Taxonomy" id="268735"/>
    <lineage>
        <taxon>Archaea</taxon>
        <taxon>Methanobacteriati</taxon>
        <taxon>Methanobacteriota</taxon>
        <taxon>Stenosarchaea group</taxon>
        <taxon>Halobacteria</taxon>
        <taxon>Halobacteriales</taxon>
        <taxon>Haloferacaceae</taxon>
        <taxon>Halonotius</taxon>
    </lineage>
</organism>
<evidence type="ECO:0000256" key="3">
    <source>
        <dbReference type="ARBA" id="ARBA00022553"/>
    </source>
</evidence>
<sequence>MSVHWTADKNHMTHPDSVSRFENLFELIGDPVVEFELIDTKPIVRTVNPAFGEVFGYDSDSMLGESLNEFIVPPEADTEATRFDQRTADGKYNSGVVTRLTADGPRDFLYRGIPYEQDGREFGFAIYTDITERNKRKQQLQQQKQRLEQFAAVISHDIRNPLNVAKGRAEMLDQEHAEVITTNLSRIDDIIDDVLTVVWTGQPVDGVEDVTVSAIADQCWRHVETNTATLTTADEAIIQADPDRFKQLLENLFRNAVEHGGEDVTVTVGTVASGGLFIADDGTGIPPEDREEVFNRGYSTATDGTGLGLSIVQGICDAHGWNVAVTTSKAGGARFEITDIRTVTPD</sequence>
<keyword evidence="10" id="KW-1185">Reference proteome</keyword>
<evidence type="ECO:0000259" key="7">
    <source>
        <dbReference type="PROSITE" id="PS50109"/>
    </source>
</evidence>
<gene>
    <name evidence="9" type="ORF">DP106_13295</name>
</gene>
<dbReference type="NCBIfam" id="TIGR00229">
    <property type="entry name" value="sensory_box"/>
    <property type="match status" value="1"/>
</dbReference>
<proteinExistence type="predicted"/>
<evidence type="ECO:0000313" key="10">
    <source>
        <dbReference type="Proteomes" id="UP000281564"/>
    </source>
</evidence>
<comment type="caution">
    <text evidence="9">The sequence shown here is derived from an EMBL/GenBank/DDBJ whole genome shotgun (WGS) entry which is preliminary data.</text>
</comment>
<dbReference type="Gene3D" id="1.10.287.130">
    <property type="match status" value="1"/>
</dbReference>
<protein>
    <recommendedName>
        <fullName evidence="2">histidine kinase</fullName>
        <ecNumber evidence="2">2.7.13.3</ecNumber>
    </recommendedName>
</protein>
<dbReference type="InterPro" id="IPR036097">
    <property type="entry name" value="HisK_dim/P_sf"/>
</dbReference>
<feature type="domain" description="Histidine kinase" evidence="7">
    <location>
        <begin position="153"/>
        <end position="338"/>
    </location>
</feature>
<evidence type="ECO:0000256" key="5">
    <source>
        <dbReference type="ARBA" id="ARBA00022777"/>
    </source>
</evidence>
<dbReference type="InterPro" id="IPR005467">
    <property type="entry name" value="His_kinase_dom"/>
</dbReference>
<dbReference type="Gene3D" id="3.30.450.20">
    <property type="entry name" value="PAS domain"/>
    <property type="match status" value="1"/>
</dbReference>
<dbReference type="InterPro" id="IPR004358">
    <property type="entry name" value="Sig_transdc_His_kin-like_C"/>
</dbReference>
<dbReference type="EC" id="2.7.13.3" evidence="2"/>
<dbReference type="InterPro" id="IPR000014">
    <property type="entry name" value="PAS"/>
</dbReference>
<dbReference type="SUPFAM" id="SSF55874">
    <property type="entry name" value="ATPase domain of HSP90 chaperone/DNA topoisomerase II/histidine kinase"/>
    <property type="match status" value="1"/>
</dbReference>
<dbReference type="InterPro" id="IPR036890">
    <property type="entry name" value="HATPase_C_sf"/>
</dbReference>
<dbReference type="Pfam" id="PF00512">
    <property type="entry name" value="HisKA"/>
    <property type="match status" value="1"/>
</dbReference>
<dbReference type="Pfam" id="PF08448">
    <property type="entry name" value="PAS_4"/>
    <property type="match status" value="1"/>
</dbReference>
<dbReference type="PROSITE" id="PS50112">
    <property type="entry name" value="PAS"/>
    <property type="match status" value="1"/>
</dbReference>
<dbReference type="EMBL" id="QMDW01000026">
    <property type="protein sequence ID" value="RJX48090.1"/>
    <property type="molecule type" value="Genomic_DNA"/>
</dbReference>
<name>A0A3A6QKV9_9EURY</name>
<keyword evidence="3" id="KW-0597">Phosphoprotein</keyword>
<evidence type="ECO:0000259" key="8">
    <source>
        <dbReference type="PROSITE" id="PS50112"/>
    </source>
</evidence>
<dbReference type="InterPro" id="IPR013656">
    <property type="entry name" value="PAS_4"/>
</dbReference>
<evidence type="ECO:0000256" key="6">
    <source>
        <dbReference type="ARBA" id="ARBA00023012"/>
    </source>
</evidence>
<keyword evidence="5 9" id="KW-0418">Kinase</keyword>
<dbReference type="InterPro" id="IPR003594">
    <property type="entry name" value="HATPase_dom"/>
</dbReference>
<dbReference type="AlphaFoldDB" id="A0A3A6QKV9"/>
<accession>A0A3A6QKV9</accession>
<evidence type="ECO:0000256" key="2">
    <source>
        <dbReference type="ARBA" id="ARBA00012438"/>
    </source>
</evidence>
<dbReference type="InterPro" id="IPR050736">
    <property type="entry name" value="Sensor_HK_Regulatory"/>
</dbReference>
<dbReference type="Proteomes" id="UP000281564">
    <property type="component" value="Unassembled WGS sequence"/>
</dbReference>
<dbReference type="SMART" id="SM00388">
    <property type="entry name" value="HisKA"/>
    <property type="match status" value="1"/>
</dbReference>
<dbReference type="PRINTS" id="PR00344">
    <property type="entry name" value="BCTRLSENSOR"/>
</dbReference>
<evidence type="ECO:0000313" key="9">
    <source>
        <dbReference type="EMBL" id="RJX48090.1"/>
    </source>
</evidence>
<dbReference type="SUPFAM" id="SSF47384">
    <property type="entry name" value="Homodimeric domain of signal transducing histidine kinase"/>
    <property type="match status" value="1"/>
</dbReference>
<dbReference type="InterPro" id="IPR003661">
    <property type="entry name" value="HisK_dim/P_dom"/>
</dbReference>
<dbReference type="Gene3D" id="3.30.565.10">
    <property type="entry name" value="Histidine kinase-like ATPase, C-terminal domain"/>
    <property type="match status" value="1"/>
</dbReference>
<dbReference type="CDD" id="cd00082">
    <property type="entry name" value="HisKA"/>
    <property type="match status" value="1"/>
</dbReference>